<keyword evidence="3" id="KW-1185">Reference proteome</keyword>
<comment type="caution">
    <text evidence="2">The sequence shown here is derived from an EMBL/GenBank/DDBJ whole genome shotgun (WGS) entry which is preliminary data.</text>
</comment>
<sequence>MSKLNPSAHEYFPNAISPPIVTYMPHMIYQNVRFPSPPAYAVSPPHAVGFFHCNPYSGYFDGGVAAIKKVARPAGGKGQISLKSFFLPPRLQGKCRSFSLPKKVVKTKIWKPVKAKSAAVRDAVSDGPSLSPVAGDTTVMIRNIPNQYRRGSFMKFLDRYCIENDLAYDFLYLPMDFKTDNNLGYAFVNFTTAVGAAKITELLKDYKWGIIRMESGIFTSKKICEISPAKIKGKDALVDHFQDSKFICRTTDYLPVKFSPPRNGWPGCSEPQTVGKLVGPFGYH</sequence>
<gene>
    <name evidence="2" type="ORF">CEPIT_LOCUS8631</name>
</gene>
<proteinExistence type="predicted"/>
<dbReference type="GO" id="GO:0003676">
    <property type="term" value="F:nucleic acid binding"/>
    <property type="evidence" value="ECO:0007669"/>
    <property type="project" value="InterPro"/>
</dbReference>
<dbReference type="EMBL" id="CAMAPF010000045">
    <property type="protein sequence ID" value="CAH9083663.1"/>
    <property type="molecule type" value="Genomic_DNA"/>
</dbReference>
<reference evidence="2" key="1">
    <citation type="submission" date="2022-07" db="EMBL/GenBank/DDBJ databases">
        <authorList>
            <person name="Macas J."/>
            <person name="Novak P."/>
            <person name="Neumann P."/>
        </authorList>
    </citation>
    <scope>NUCLEOTIDE SEQUENCE</scope>
</reference>
<evidence type="ECO:0000259" key="1">
    <source>
        <dbReference type="Pfam" id="PF04059"/>
    </source>
</evidence>
<evidence type="ECO:0000313" key="2">
    <source>
        <dbReference type="EMBL" id="CAH9083663.1"/>
    </source>
</evidence>
<dbReference type="InterPro" id="IPR035979">
    <property type="entry name" value="RBD_domain_sf"/>
</dbReference>
<dbReference type="AlphaFoldDB" id="A0AAV0CV05"/>
<protein>
    <recommendedName>
        <fullName evidence="1">Mei2-like C-terminal RNA recognition motif domain-containing protein</fullName>
    </recommendedName>
</protein>
<dbReference type="Proteomes" id="UP001152523">
    <property type="component" value="Unassembled WGS sequence"/>
</dbReference>
<feature type="domain" description="Mei2-like C-terminal RNA recognition motif" evidence="1">
    <location>
        <begin position="137"/>
        <end position="242"/>
    </location>
</feature>
<dbReference type="Pfam" id="PF04059">
    <property type="entry name" value="RRM_2"/>
    <property type="match status" value="1"/>
</dbReference>
<dbReference type="InterPro" id="IPR007201">
    <property type="entry name" value="Mei2-like_Rrm_C"/>
</dbReference>
<name>A0AAV0CV05_9ASTE</name>
<evidence type="ECO:0000313" key="3">
    <source>
        <dbReference type="Proteomes" id="UP001152523"/>
    </source>
</evidence>
<dbReference type="SUPFAM" id="SSF54928">
    <property type="entry name" value="RNA-binding domain, RBD"/>
    <property type="match status" value="1"/>
</dbReference>
<accession>A0AAV0CV05</accession>
<organism evidence="2 3">
    <name type="scientific">Cuscuta epithymum</name>
    <dbReference type="NCBI Taxonomy" id="186058"/>
    <lineage>
        <taxon>Eukaryota</taxon>
        <taxon>Viridiplantae</taxon>
        <taxon>Streptophyta</taxon>
        <taxon>Embryophyta</taxon>
        <taxon>Tracheophyta</taxon>
        <taxon>Spermatophyta</taxon>
        <taxon>Magnoliopsida</taxon>
        <taxon>eudicotyledons</taxon>
        <taxon>Gunneridae</taxon>
        <taxon>Pentapetalae</taxon>
        <taxon>asterids</taxon>
        <taxon>lamiids</taxon>
        <taxon>Solanales</taxon>
        <taxon>Convolvulaceae</taxon>
        <taxon>Cuscuteae</taxon>
        <taxon>Cuscuta</taxon>
        <taxon>Cuscuta subgen. Cuscuta</taxon>
    </lineage>
</organism>